<comment type="caution">
    <text evidence="1">The sequence shown here is derived from an EMBL/GenBank/DDBJ whole genome shotgun (WGS) entry which is preliminary data.</text>
</comment>
<dbReference type="Proteomes" id="UP001341840">
    <property type="component" value="Unassembled WGS sequence"/>
</dbReference>
<protein>
    <submittedName>
        <fullName evidence="1">Uncharacterized protein</fullName>
    </submittedName>
</protein>
<organism evidence="1 2">
    <name type="scientific">Stylosanthes scabra</name>
    <dbReference type="NCBI Taxonomy" id="79078"/>
    <lineage>
        <taxon>Eukaryota</taxon>
        <taxon>Viridiplantae</taxon>
        <taxon>Streptophyta</taxon>
        <taxon>Embryophyta</taxon>
        <taxon>Tracheophyta</taxon>
        <taxon>Spermatophyta</taxon>
        <taxon>Magnoliopsida</taxon>
        <taxon>eudicotyledons</taxon>
        <taxon>Gunneridae</taxon>
        <taxon>Pentapetalae</taxon>
        <taxon>rosids</taxon>
        <taxon>fabids</taxon>
        <taxon>Fabales</taxon>
        <taxon>Fabaceae</taxon>
        <taxon>Papilionoideae</taxon>
        <taxon>50 kb inversion clade</taxon>
        <taxon>dalbergioids sensu lato</taxon>
        <taxon>Dalbergieae</taxon>
        <taxon>Pterocarpus clade</taxon>
        <taxon>Stylosanthes</taxon>
    </lineage>
</organism>
<keyword evidence="2" id="KW-1185">Reference proteome</keyword>
<name>A0ABU6YB18_9FABA</name>
<dbReference type="EMBL" id="JASCZI010241805">
    <property type="protein sequence ID" value="MED6207159.1"/>
    <property type="molecule type" value="Genomic_DNA"/>
</dbReference>
<reference evidence="1 2" key="1">
    <citation type="journal article" date="2023" name="Plants (Basel)">
        <title>Bridging the Gap: Combining Genomics and Transcriptomics Approaches to Understand Stylosanthes scabra, an Orphan Legume from the Brazilian Caatinga.</title>
        <authorList>
            <person name="Ferreira-Neto J.R.C."/>
            <person name="da Silva M.D."/>
            <person name="Binneck E."/>
            <person name="de Melo N.F."/>
            <person name="da Silva R.H."/>
            <person name="de Melo A.L.T.M."/>
            <person name="Pandolfi V."/>
            <person name="Bustamante F.O."/>
            <person name="Brasileiro-Vidal A.C."/>
            <person name="Benko-Iseppon A.M."/>
        </authorList>
    </citation>
    <scope>NUCLEOTIDE SEQUENCE [LARGE SCALE GENOMIC DNA]</scope>
    <source>
        <tissue evidence="1">Leaves</tissue>
    </source>
</reference>
<evidence type="ECO:0000313" key="2">
    <source>
        <dbReference type="Proteomes" id="UP001341840"/>
    </source>
</evidence>
<accession>A0ABU6YB18</accession>
<evidence type="ECO:0000313" key="1">
    <source>
        <dbReference type="EMBL" id="MED6207159.1"/>
    </source>
</evidence>
<sequence>MRLMVVLGCSITVEPRTVYIERWNPDVFETVEIGLESNRFECLNDMNTKAMRPTSIPLNRFLPFRVDSGDELSFKEFSKCFESIRGDSRIDSDLDRDEMDLKRLQ</sequence>
<proteinExistence type="predicted"/>
<gene>
    <name evidence="1" type="ORF">PIB30_033259</name>
</gene>